<dbReference type="RefSeq" id="WP_240944943.1">
    <property type="nucleotide sequence ID" value="NZ_JAAIIF010000009.1"/>
</dbReference>
<feature type="region of interest" description="Disordered" evidence="1">
    <location>
        <begin position="119"/>
        <end position="171"/>
    </location>
</feature>
<feature type="domain" description="HTH cro/C1-type" evidence="2">
    <location>
        <begin position="65"/>
        <end position="84"/>
    </location>
</feature>
<dbReference type="Gene3D" id="1.10.260.40">
    <property type="entry name" value="lambda repressor-like DNA-binding domains"/>
    <property type="match status" value="1"/>
</dbReference>
<accession>A0A7Y0HW45</accession>
<proteinExistence type="predicted"/>
<dbReference type="GO" id="GO:0003677">
    <property type="term" value="F:DNA binding"/>
    <property type="evidence" value="ECO:0007669"/>
    <property type="project" value="InterPro"/>
</dbReference>
<sequence length="259" mass="28335">MSGISARSSACWRTRLKQCMDERGLTQLDFVRALNRQYFTKFHQKDVSRWLNTGNRTSSGEIGFPKYETMATIADFFGVDVGYLTGETDEKTYAMSHACAFTGLSSSSIAAIQSWIDTPVEQSPGTEPADNNSQQDDGASKQSQTNSNISSASNAPTDSSATNDAEHGNDPMHEYRAATINRLLSSPKFPELASKLLTLQEMSSIWNSNPQKFEGILGSLANDNDLPDDLALQLLLGAFYGMASESFSSLLHDAYPMPE</sequence>
<gene>
    <name evidence="3" type="ORF">G1C98_1265</name>
</gene>
<evidence type="ECO:0000256" key="1">
    <source>
        <dbReference type="SAM" id="MobiDB-lite"/>
    </source>
</evidence>
<organism evidence="3 4">
    <name type="scientific">Bifidobacterium erythrocebi</name>
    <dbReference type="NCBI Taxonomy" id="2675325"/>
    <lineage>
        <taxon>Bacteria</taxon>
        <taxon>Bacillati</taxon>
        <taxon>Actinomycetota</taxon>
        <taxon>Actinomycetes</taxon>
        <taxon>Bifidobacteriales</taxon>
        <taxon>Bifidobacteriaceae</taxon>
        <taxon>Bifidobacterium</taxon>
    </lineage>
</organism>
<dbReference type="EMBL" id="JAAIIF010000009">
    <property type="protein sequence ID" value="NMM96529.1"/>
    <property type="molecule type" value="Genomic_DNA"/>
</dbReference>
<dbReference type="Proteomes" id="UP000529710">
    <property type="component" value="Unassembled WGS sequence"/>
</dbReference>
<name>A0A7Y0HW45_9BIFI</name>
<dbReference type="InterPro" id="IPR010982">
    <property type="entry name" value="Lambda_DNA-bd_dom_sf"/>
</dbReference>
<dbReference type="CDD" id="cd00093">
    <property type="entry name" value="HTH_XRE"/>
    <property type="match status" value="1"/>
</dbReference>
<feature type="compositionally biased region" description="Polar residues" evidence="1">
    <location>
        <begin position="120"/>
        <end position="163"/>
    </location>
</feature>
<dbReference type="PROSITE" id="PS50943">
    <property type="entry name" value="HTH_CROC1"/>
    <property type="match status" value="1"/>
</dbReference>
<dbReference type="AlphaFoldDB" id="A0A7Y0HW45"/>
<keyword evidence="4" id="KW-1185">Reference proteome</keyword>
<evidence type="ECO:0000259" key="2">
    <source>
        <dbReference type="PROSITE" id="PS50943"/>
    </source>
</evidence>
<evidence type="ECO:0000313" key="4">
    <source>
        <dbReference type="Proteomes" id="UP000529710"/>
    </source>
</evidence>
<dbReference type="InterPro" id="IPR001387">
    <property type="entry name" value="Cro/C1-type_HTH"/>
</dbReference>
<reference evidence="3 4" key="1">
    <citation type="submission" date="2020-02" db="EMBL/GenBank/DDBJ databases">
        <title>Characterization of phylogenetic diversity of novel bifidobacterial species isolated in Czech ZOOs.</title>
        <authorList>
            <person name="Lugli G.A."/>
            <person name="Vera N.B."/>
            <person name="Ventura M."/>
        </authorList>
    </citation>
    <scope>NUCLEOTIDE SEQUENCE [LARGE SCALE GENOMIC DNA]</scope>
    <source>
        <strain evidence="3 4">DSM 109960</strain>
    </source>
</reference>
<protein>
    <recommendedName>
        <fullName evidence="2">HTH cro/C1-type domain-containing protein</fullName>
    </recommendedName>
</protein>
<comment type="caution">
    <text evidence="3">The sequence shown here is derived from an EMBL/GenBank/DDBJ whole genome shotgun (WGS) entry which is preliminary data.</text>
</comment>
<evidence type="ECO:0000313" key="3">
    <source>
        <dbReference type="EMBL" id="NMM96529.1"/>
    </source>
</evidence>